<dbReference type="InterPro" id="IPR003656">
    <property type="entry name" value="Znf_BED"/>
</dbReference>
<dbReference type="GO" id="GO:0008270">
    <property type="term" value="F:zinc ion binding"/>
    <property type="evidence" value="ECO:0007669"/>
    <property type="project" value="UniProtKB-KW"/>
</dbReference>
<dbReference type="SUPFAM" id="SSF53098">
    <property type="entry name" value="Ribonuclease H-like"/>
    <property type="match status" value="1"/>
</dbReference>
<keyword evidence="3" id="KW-0862">Zinc</keyword>
<accession>A0A843UAQ9</accession>
<protein>
    <recommendedName>
        <fullName evidence="5">BED-type domain-containing protein</fullName>
    </recommendedName>
</protein>
<evidence type="ECO:0000256" key="4">
    <source>
        <dbReference type="PROSITE-ProRule" id="PRU00027"/>
    </source>
</evidence>
<comment type="caution">
    <text evidence="6">The sequence shown here is derived from an EMBL/GenBank/DDBJ whole genome shotgun (WGS) entry which is preliminary data.</text>
</comment>
<dbReference type="OrthoDB" id="695134at2759"/>
<keyword evidence="7" id="KW-1185">Reference proteome</keyword>
<keyword evidence="1" id="KW-0479">Metal-binding</keyword>
<dbReference type="EMBL" id="NMUH01000431">
    <property type="protein sequence ID" value="MQL79040.1"/>
    <property type="molecule type" value="Genomic_DNA"/>
</dbReference>
<evidence type="ECO:0000313" key="6">
    <source>
        <dbReference type="EMBL" id="MQL79040.1"/>
    </source>
</evidence>
<dbReference type="InterPro" id="IPR012337">
    <property type="entry name" value="RNaseH-like_sf"/>
</dbReference>
<dbReference type="AlphaFoldDB" id="A0A843UAQ9"/>
<evidence type="ECO:0000256" key="1">
    <source>
        <dbReference type="ARBA" id="ARBA00022723"/>
    </source>
</evidence>
<evidence type="ECO:0000256" key="2">
    <source>
        <dbReference type="ARBA" id="ARBA00022771"/>
    </source>
</evidence>
<evidence type="ECO:0000256" key="3">
    <source>
        <dbReference type="ARBA" id="ARBA00022833"/>
    </source>
</evidence>
<dbReference type="PROSITE" id="PS50808">
    <property type="entry name" value="ZF_BED"/>
    <property type="match status" value="1"/>
</dbReference>
<sequence>MAPKKGSDDIGWQYGIILENRHNFKCNYCSFTGQGGGVSRLKKHIAGGRLASYHDVQRCKMVPSEVKKLMIEHLKHVRAETARKRADKEMQERIISERERDEDIEDEEEMYAEYVHDPDIIEPLYEVLRVVDGDRTRRPSIGLVYAKLEAAKKKICEVSPRHAHLVLDVVEDRWDRQMSRDLHMAAYYLHPAYHYAYELAYEDDLTAAFTRVVERLSRSPVLAADAIDEASLGLSSSIQTNT</sequence>
<dbReference type="GO" id="GO:0003677">
    <property type="term" value="F:DNA binding"/>
    <property type="evidence" value="ECO:0007669"/>
    <property type="project" value="InterPro"/>
</dbReference>
<name>A0A843UAQ9_COLES</name>
<proteinExistence type="predicted"/>
<gene>
    <name evidence="6" type="ORF">Taro_011487</name>
</gene>
<evidence type="ECO:0000259" key="5">
    <source>
        <dbReference type="PROSITE" id="PS50808"/>
    </source>
</evidence>
<dbReference type="PANTHER" id="PTHR46951">
    <property type="entry name" value="BED-TYPE DOMAIN-CONTAINING PROTEIN"/>
    <property type="match status" value="1"/>
</dbReference>
<dbReference type="Proteomes" id="UP000652761">
    <property type="component" value="Unassembled WGS sequence"/>
</dbReference>
<dbReference type="PANTHER" id="PTHR46951:SF2">
    <property type="entry name" value="BED-TYPE DOMAIN-CONTAINING PROTEIN"/>
    <property type="match status" value="1"/>
</dbReference>
<organism evidence="6 7">
    <name type="scientific">Colocasia esculenta</name>
    <name type="common">Wild taro</name>
    <name type="synonym">Arum esculentum</name>
    <dbReference type="NCBI Taxonomy" id="4460"/>
    <lineage>
        <taxon>Eukaryota</taxon>
        <taxon>Viridiplantae</taxon>
        <taxon>Streptophyta</taxon>
        <taxon>Embryophyta</taxon>
        <taxon>Tracheophyta</taxon>
        <taxon>Spermatophyta</taxon>
        <taxon>Magnoliopsida</taxon>
        <taxon>Liliopsida</taxon>
        <taxon>Araceae</taxon>
        <taxon>Aroideae</taxon>
        <taxon>Colocasieae</taxon>
        <taxon>Colocasia</taxon>
    </lineage>
</organism>
<reference evidence="6" key="1">
    <citation type="submission" date="2017-07" db="EMBL/GenBank/DDBJ databases">
        <title>Taro Niue Genome Assembly and Annotation.</title>
        <authorList>
            <person name="Atibalentja N."/>
            <person name="Keating K."/>
            <person name="Fields C.J."/>
        </authorList>
    </citation>
    <scope>NUCLEOTIDE SEQUENCE</scope>
    <source>
        <strain evidence="6">Niue_2</strain>
        <tissue evidence="6">Leaf</tissue>
    </source>
</reference>
<feature type="domain" description="BED-type" evidence="5">
    <location>
        <begin position="6"/>
        <end position="66"/>
    </location>
</feature>
<evidence type="ECO:0000313" key="7">
    <source>
        <dbReference type="Proteomes" id="UP000652761"/>
    </source>
</evidence>
<keyword evidence="2 4" id="KW-0863">Zinc-finger</keyword>